<dbReference type="GO" id="GO:0009636">
    <property type="term" value="P:response to toxic substance"/>
    <property type="evidence" value="ECO:0007669"/>
    <property type="project" value="UniProtKB-ARBA"/>
</dbReference>
<dbReference type="PANTHER" id="PTHR32063">
    <property type="match status" value="1"/>
</dbReference>
<evidence type="ECO:0000256" key="7">
    <source>
        <dbReference type="ARBA" id="ARBA00022989"/>
    </source>
</evidence>
<dbReference type="Pfam" id="PF00873">
    <property type="entry name" value="ACR_tran"/>
    <property type="match status" value="1"/>
</dbReference>
<dbReference type="GO" id="GO:0005886">
    <property type="term" value="C:plasma membrane"/>
    <property type="evidence" value="ECO:0007669"/>
    <property type="project" value="UniProtKB-SubCell"/>
</dbReference>
<dbReference type="NCBIfam" id="NF000282">
    <property type="entry name" value="RND_permease_1"/>
    <property type="match status" value="1"/>
</dbReference>
<dbReference type="SUPFAM" id="SSF82714">
    <property type="entry name" value="Multidrug efflux transporter AcrB TolC docking domain, DN and DC subdomains"/>
    <property type="match status" value="2"/>
</dbReference>
<dbReference type="FunFam" id="1.20.1640.10:FF:000001">
    <property type="entry name" value="Efflux pump membrane transporter"/>
    <property type="match status" value="1"/>
</dbReference>
<dbReference type="RefSeq" id="WP_062253605.1">
    <property type="nucleotide sequence ID" value="NZ_CP014229.1"/>
</dbReference>
<comment type="similarity">
    <text evidence="2">Belongs to the resistance-nodulation-cell division (RND) (TC 2.A.6) family.</text>
</comment>
<sequence length="1067" mass="115044">MAASAKPNLFLRRPVLSAVISILITLVGALAMKALPIAQYPDLVPPTVNVSVSYPGASAETIAATVLAPLEVNINGVENMLYMTSTAASGSGSGSINVYFSLGTNPDMALVNVNNKVNLAQTLLPEEVRRQGVTVVKRSPAMLQAFAYYSPDGRYDEVYIHNWMQINVVDELKRVPGVGDCSVFGSMSYSMRIWLQPDKLAKYGLTVGEVAQAIQDQNSQYAPGRLGDMPSPSSTQLTWQIDTEGRLVTPEQFGEIIVRTGEDSAMLRLKDVARVELGGQDYSVGSRYNGMAARMGAVYLLPGANAIATGDLVLARLEEIAKTLPDGMAYKVVVDTNDFVMESIKEVISTLVEAMILVFIVVYVFLQNWRATLIPCIAVPVSIIGTFAGMYALGYSINTLTLFGMVLAIGIVVDDAIVVLENVERIMSSEHLPPKEATAKAMNEVTAPVIAIVLVLCAVFIPVSFMGGLAGQMYKQFAITISVSVVLSGIVALTLTPSLCALLLKPHAHDYKPPRAFTWFNYAFGRVTHRYLRAVRFIKDSGLRAMILFGAMVVAIVWLLKVVPGGLVPNEDQGYILGMAILADGASQHRTTAVTDTLSDFVLKDPSVDGIATINGLDITSMAVKSNYGTFFATLKPWDQRKGPGMSADDLTKKVMAVTMMQPEAVVLGFSPPPISGMSTTGGFEGYIQMRGDGTIYDLEKEANAVVAEATAKKADGTPKYPAIGSVQNLFSTGAPQLYANLDRERCKDMGVSVSDVFTAMGATFGTTYVNDFNYMGRTFQVRMQSEAAYRMLPESLNDVFVRNDKGEMIPLTAVMTLERRTAPQVMERYNVFPAAHIMGNPADGYSSGQALEAMERAANAVLPNDFSLGWVGSALQEKLASADTTIIFVLALVMVFLILAAQYESWSLPLAVLTAVPFGVFGALVATWMRDLSNDVYFQVALVTLVGLAAKNAILIVEFAVESWRDGRSLDVAAMQAARLRFRPIVMTSLAFILGCVPLAISSGAGANSRHAIGTAVIGGMLAATCIATLFVPYFFKAIMQLSLKLQGKKDPNEGKSRFDDDPEDI</sequence>
<dbReference type="Gene3D" id="3.30.70.1320">
    <property type="entry name" value="Multidrug efflux transporter AcrB pore domain like"/>
    <property type="match status" value="1"/>
</dbReference>
<evidence type="ECO:0000256" key="8">
    <source>
        <dbReference type="ARBA" id="ARBA00023136"/>
    </source>
</evidence>
<feature type="transmembrane region" description="Helical" evidence="9">
    <location>
        <begin position="1014"/>
        <end position="1037"/>
    </location>
</feature>
<dbReference type="GO" id="GO:0042910">
    <property type="term" value="F:xenobiotic transmembrane transporter activity"/>
    <property type="evidence" value="ECO:0007669"/>
    <property type="project" value="TreeGrafter"/>
</dbReference>
<evidence type="ECO:0000256" key="5">
    <source>
        <dbReference type="ARBA" id="ARBA00022519"/>
    </source>
</evidence>
<evidence type="ECO:0000256" key="1">
    <source>
        <dbReference type="ARBA" id="ARBA00004429"/>
    </source>
</evidence>
<feature type="transmembrane region" description="Helical" evidence="9">
    <location>
        <begin position="983"/>
        <end position="1002"/>
    </location>
</feature>
<evidence type="ECO:0000256" key="2">
    <source>
        <dbReference type="ARBA" id="ARBA00010942"/>
    </source>
</evidence>
<keyword evidence="6 9" id="KW-0812">Transmembrane</keyword>
<dbReference type="SUPFAM" id="SSF82866">
    <property type="entry name" value="Multidrug efflux transporter AcrB transmembrane domain"/>
    <property type="match status" value="2"/>
</dbReference>
<dbReference type="GO" id="GO:0015562">
    <property type="term" value="F:efflux transmembrane transporter activity"/>
    <property type="evidence" value="ECO:0007669"/>
    <property type="project" value="InterPro"/>
</dbReference>
<feature type="transmembrane region" description="Helical" evidence="9">
    <location>
        <begin position="542"/>
        <end position="560"/>
    </location>
</feature>
<feature type="transmembrane region" description="Helical" evidence="9">
    <location>
        <begin position="886"/>
        <end position="904"/>
    </location>
</feature>
<keyword evidence="3" id="KW-0813">Transport</keyword>
<dbReference type="FunFam" id="3.30.70.1430:FF:000001">
    <property type="entry name" value="Efflux pump membrane transporter"/>
    <property type="match status" value="1"/>
</dbReference>
<dbReference type="AlphaFoldDB" id="A0A0X8JLC1"/>
<evidence type="ECO:0000256" key="9">
    <source>
        <dbReference type="SAM" id="Phobius"/>
    </source>
</evidence>
<dbReference type="Proteomes" id="UP000069241">
    <property type="component" value="Chromosome"/>
</dbReference>
<dbReference type="KEGG" id="dfi:AXF13_12195"/>
<name>A0A0X8JLC1_9BACT</name>
<keyword evidence="8 9" id="KW-0472">Membrane</keyword>
<keyword evidence="5" id="KW-0997">Cell inner membrane</keyword>
<dbReference type="Gene3D" id="3.30.70.1440">
    <property type="entry name" value="Multidrug efflux transporter AcrB pore domain"/>
    <property type="match status" value="1"/>
</dbReference>
<feature type="transmembrane region" description="Helical" evidence="9">
    <location>
        <begin position="477"/>
        <end position="504"/>
    </location>
</feature>
<dbReference type="InterPro" id="IPR004764">
    <property type="entry name" value="MdtF-like"/>
</dbReference>
<evidence type="ECO:0000256" key="4">
    <source>
        <dbReference type="ARBA" id="ARBA00022475"/>
    </source>
</evidence>
<keyword evidence="7 9" id="KW-1133">Transmembrane helix</keyword>
<protein>
    <submittedName>
        <fullName evidence="10">RND transporter</fullName>
    </submittedName>
</protein>
<dbReference type="InterPro" id="IPR001036">
    <property type="entry name" value="Acrflvin-R"/>
</dbReference>
<dbReference type="Gene3D" id="1.20.1640.10">
    <property type="entry name" value="Multidrug efflux transporter AcrB transmembrane domain"/>
    <property type="match status" value="2"/>
</dbReference>
<keyword evidence="11" id="KW-1185">Reference proteome</keyword>
<dbReference type="EMBL" id="CP014229">
    <property type="protein sequence ID" value="AMD90821.1"/>
    <property type="molecule type" value="Genomic_DNA"/>
</dbReference>
<dbReference type="PRINTS" id="PR00702">
    <property type="entry name" value="ACRIFLAVINRP"/>
</dbReference>
<dbReference type="Gene3D" id="3.30.2090.10">
    <property type="entry name" value="Multidrug efflux transporter AcrB TolC docking domain, DN and DC subdomains"/>
    <property type="match status" value="2"/>
</dbReference>
<organism evidence="10 11">
    <name type="scientific">Desulfovibrio fairfieldensis</name>
    <dbReference type="NCBI Taxonomy" id="44742"/>
    <lineage>
        <taxon>Bacteria</taxon>
        <taxon>Pseudomonadati</taxon>
        <taxon>Thermodesulfobacteriota</taxon>
        <taxon>Desulfovibrionia</taxon>
        <taxon>Desulfovibrionales</taxon>
        <taxon>Desulfovibrionaceae</taxon>
        <taxon>Desulfovibrio</taxon>
    </lineage>
</organism>
<dbReference type="STRING" id="44742.AXF13_12195"/>
<gene>
    <name evidence="10" type="ORF">AXF13_12195</name>
</gene>
<evidence type="ECO:0000313" key="10">
    <source>
        <dbReference type="EMBL" id="AMD90821.1"/>
    </source>
</evidence>
<feature type="transmembrane region" description="Helical" evidence="9">
    <location>
        <begin position="441"/>
        <end position="465"/>
    </location>
</feature>
<accession>A0A0X8JLC1</accession>
<evidence type="ECO:0000313" key="11">
    <source>
        <dbReference type="Proteomes" id="UP000069241"/>
    </source>
</evidence>
<reference evidence="11" key="1">
    <citation type="submission" date="2016-02" db="EMBL/GenBank/DDBJ databases">
        <authorList>
            <person name="Holder M.E."/>
            <person name="Ajami N.J."/>
            <person name="Petrosino J.F."/>
        </authorList>
    </citation>
    <scope>NUCLEOTIDE SEQUENCE [LARGE SCALE GENOMIC DNA]</scope>
    <source>
        <strain evidence="11">CCUG 45958</strain>
    </source>
</reference>
<feature type="transmembrane region" description="Helical" evidence="9">
    <location>
        <begin position="911"/>
        <end position="931"/>
    </location>
</feature>
<feature type="transmembrane region" description="Helical" evidence="9">
    <location>
        <begin position="373"/>
        <end position="394"/>
    </location>
</feature>
<feature type="transmembrane region" description="Helical" evidence="9">
    <location>
        <begin position="937"/>
        <end position="962"/>
    </location>
</feature>
<evidence type="ECO:0000256" key="6">
    <source>
        <dbReference type="ARBA" id="ARBA00022692"/>
    </source>
</evidence>
<keyword evidence="4" id="KW-1003">Cell membrane</keyword>
<feature type="transmembrane region" description="Helical" evidence="9">
    <location>
        <begin position="347"/>
        <end position="366"/>
    </location>
</feature>
<proteinExistence type="inferred from homology"/>
<evidence type="ECO:0000256" key="3">
    <source>
        <dbReference type="ARBA" id="ARBA00022448"/>
    </source>
</evidence>
<dbReference type="Gene3D" id="3.30.70.1430">
    <property type="entry name" value="Multidrug efflux transporter AcrB pore domain"/>
    <property type="match status" value="2"/>
</dbReference>
<dbReference type="SUPFAM" id="SSF82693">
    <property type="entry name" value="Multidrug efflux transporter AcrB pore domain, PN1, PN2, PC1 and PC2 subdomains"/>
    <property type="match status" value="4"/>
</dbReference>
<feature type="transmembrane region" description="Helical" evidence="9">
    <location>
        <begin position="400"/>
        <end position="420"/>
    </location>
</feature>
<dbReference type="NCBIfam" id="TIGR00915">
    <property type="entry name" value="2A0602"/>
    <property type="match status" value="1"/>
</dbReference>
<comment type="subcellular location">
    <subcellularLocation>
        <location evidence="1">Cell inner membrane</location>
        <topology evidence="1">Multi-pass membrane protein</topology>
    </subcellularLocation>
</comment>
<dbReference type="PANTHER" id="PTHR32063:SF13">
    <property type="entry name" value="MULTIDRUG EFFLUX PUMP SUBUNIT ACRB-RELATED"/>
    <property type="match status" value="1"/>
</dbReference>
<dbReference type="InterPro" id="IPR027463">
    <property type="entry name" value="AcrB_DN_DC_subdom"/>
</dbReference>